<dbReference type="PANTHER" id="PTHR34980:SF3">
    <property type="entry name" value="BLR8105 PROTEIN"/>
    <property type="match status" value="1"/>
</dbReference>
<gene>
    <name evidence="2" type="ORF">MTX78_06075</name>
</gene>
<name>A0ABY4D0V9_9BACT</name>
<dbReference type="RefSeq" id="WP_243800821.1">
    <property type="nucleotide sequence ID" value="NZ_CP094669.1"/>
</dbReference>
<dbReference type="Proteomes" id="UP000831113">
    <property type="component" value="Chromosome"/>
</dbReference>
<feature type="transmembrane region" description="Helical" evidence="1">
    <location>
        <begin position="72"/>
        <end position="93"/>
    </location>
</feature>
<accession>A0ABY4D0V9</accession>
<dbReference type="EMBL" id="CP094669">
    <property type="protein sequence ID" value="UOG76161.1"/>
    <property type="molecule type" value="Genomic_DNA"/>
</dbReference>
<proteinExistence type="predicted"/>
<dbReference type="Pfam" id="PF05656">
    <property type="entry name" value="DUF805"/>
    <property type="match status" value="1"/>
</dbReference>
<evidence type="ECO:0000256" key="1">
    <source>
        <dbReference type="SAM" id="Phobius"/>
    </source>
</evidence>
<evidence type="ECO:0000313" key="3">
    <source>
        <dbReference type="Proteomes" id="UP000831113"/>
    </source>
</evidence>
<feature type="transmembrane region" description="Helical" evidence="1">
    <location>
        <begin position="12"/>
        <end position="33"/>
    </location>
</feature>
<dbReference type="PANTHER" id="PTHR34980">
    <property type="entry name" value="INNER MEMBRANE PROTEIN-RELATED-RELATED"/>
    <property type="match status" value="1"/>
</dbReference>
<evidence type="ECO:0000313" key="2">
    <source>
        <dbReference type="EMBL" id="UOG76161.1"/>
    </source>
</evidence>
<feature type="transmembrane region" description="Helical" evidence="1">
    <location>
        <begin position="39"/>
        <end position="60"/>
    </location>
</feature>
<keyword evidence="1" id="KW-1133">Transmembrane helix</keyword>
<keyword evidence="1" id="KW-0472">Membrane</keyword>
<dbReference type="InterPro" id="IPR008523">
    <property type="entry name" value="DUF805"/>
</dbReference>
<organism evidence="2 3">
    <name type="scientific">Hymenobacter tibetensis</name>
    <dbReference type="NCBI Taxonomy" id="497967"/>
    <lineage>
        <taxon>Bacteria</taxon>
        <taxon>Pseudomonadati</taxon>
        <taxon>Bacteroidota</taxon>
        <taxon>Cytophagia</taxon>
        <taxon>Cytophagales</taxon>
        <taxon>Hymenobacteraceae</taxon>
        <taxon>Hymenobacter</taxon>
    </lineage>
</organism>
<protein>
    <submittedName>
        <fullName evidence="2">DUF805 domain-containing protein</fullName>
    </submittedName>
</protein>
<sequence length="141" mass="15633">MEQFALIRGRLGRLAYGTQLAVLLAPLYIVHPLAAPSHWWYLVLATLLVIVCTGLAALLAVRRLHDIGVSGWYALVLLVPVLNLPGLLLLLLLPSKPGQNRWGMAPLQQVRSTALRFHPSRFRLVLPRHVKLGRVQARSAS</sequence>
<keyword evidence="1" id="KW-0812">Transmembrane</keyword>
<reference evidence="2 3" key="1">
    <citation type="submission" date="2022-03" db="EMBL/GenBank/DDBJ databases">
        <title>Hymenobactersp. isolated from the air.</title>
        <authorList>
            <person name="Won M."/>
            <person name="Kwon S.-W."/>
        </authorList>
    </citation>
    <scope>NUCLEOTIDE SEQUENCE [LARGE SCALE GENOMIC DNA]</scope>
    <source>
        <strain evidence="2 3">KACC 21982</strain>
    </source>
</reference>
<keyword evidence="3" id="KW-1185">Reference proteome</keyword>